<comment type="caution">
    <text evidence="1">The sequence shown here is derived from an EMBL/GenBank/DDBJ whole genome shotgun (WGS) entry which is preliminary data.</text>
</comment>
<dbReference type="Proteomes" id="UP000782880">
    <property type="component" value="Unassembled WGS sequence"/>
</dbReference>
<protein>
    <recommendedName>
        <fullName evidence="3">Thoeris protein ThsB TIR-like domain-containing protein</fullName>
    </recommendedName>
</protein>
<organism evidence="1 2">
    <name type="scientific">Subdoligranulum variabile</name>
    <dbReference type="NCBI Taxonomy" id="214851"/>
    <lineage>
        <taxon>Bacteria</taxon>
        <taxon>Bacillati</taxon>
        <taxon>Bacillota</taxon>
        <taxon>Clostridia</taxon>
        <taxon>Eubacteriales</taxon>
        <taxon>Oscillospiraceae</taxon>
        <taxon>Subdoligranulum</taxon>
    </lineage>
</organism>
<evidence type="ECO:0008006" key="3">
    <source>
        <dbReference type="Google" id="ProtNLM"/>
    </source>
</evidence>
<proteinExistence type="predicted"/>
<name>A0A921II58_9FIRM</name>
<gene>
    <name evidence="1" type="ORF">K8V20_00225</name>
</gene>
<reference evidence="1" key="1">
    <citation type="journal article" date="2021" name="PeerJ">
        <title>Extensive microbial diversity within the chicken gut microbiome revealed by metagenomics and culture.</title>
        <authorList>
            <person name="Gilroy R."/>
            <person name="Ravi A."/>
            <person name="Getino M."/>
            <person name="Pursley I."/>
            <person name="Horton D.L."/>
            <person name="Alikhan N.F."/>
            <person name="Baker D."/>
            <person name="Gharbi K."/>
            <person name="Hall N."/>
            <person name="Watson M."/>
            <person name="Adriaenssens E.M."/>
            <person name="Foster-Nyarko E."/>
            <person name="Jarju S."/>
            <person name="Secka A."/>
            <person name="Antonio M."/>
            <person name="Oren A."/>
            <person name="Chaudhuri R.R."/>
            <person name="La Ragione R."/>
            <person name="Hildebrand F."/>
            <person name="Pallen M.J."/>
        </authorList>
    </citation>
    <scope>NUCLEOTIDE SEQUENCE</scope>
    <source>
        <strain evidence="1">ChiBcec21-2208</strain>
    </source>
</reference>
<dbReference type="AlphaFoldDB" id="A0A921II58"/>
<reference evidence="1" key="2">
    <citation type="submission" date="2021-09" db="EMBL/GenBank/DDBJ databases">
        <authorList>
            <person name="Gilroy R."/>
        </authorList>
    </citation>
    <scope>NUCLEOTIDE SEQUENCE</scope>
    <source>
        <strain evidence="1">ChiBcec21-2208</strain>
    </source>
</reference>
<sequence>MAQKVFTSYKYWDTNVATLYDSHYSCLFEPTKVRDYVTRFQTAATQQGIVINKGETDGEDMSRLTESTIRVKLWNRIYDSTVTVVFISPNMREWGKPENQQWIPREISYSLREQSRSDRTSYPNSLVFVILPDRSGHYDYFRSMYHFTIVAENINNGYGEVVEWNRFIQNIAFYIECANTRRRNTPDYKIVKTV</sequence>
<dbReference type="EMBL" id="DYVE01000006">
    <property type="protein sequence ID" value="HJG27063.1"/>
    <property type="molecule type" value="Genomic_DNA"/>
</dbReference>
<evidence type="ECO:0000313" key="2">
    <source>
        <dbReference type="Proteomes" id="UP000782880"/>
    </source>
</evidence>
<evidence type="ECO:0000313" key="1">
    <source>
        <dbReference type="EMBL" id="HJG27063.1"/>
    </source>
</evidence>
<accession>A0A921II58</accession>